<dbReference type="Proteomes" id="UP000064967">
    <property type="component" value="Chromosome"/>
</dbReference>
<feature type="chain" id="PRO_5005466354" description="Tryptophan synthase alpha chain" evidence="2">
    <location>
        <begin position="26"/>
        <end position="609"/>
    </location>
</feature>
<dbReference type="PROSITE" id="PS51257">
    <property type="entry name" value="PROKAR_LIPOPROTEIN"/>
    <property type="match status" value="1"/>
</dbReference>
<name>A0A0K1Q0A0_9BACT</name>
<keyword evidence="4" id="KW-1185">Reference proteome</keyword>
<sequence>MLSRLLVCFAGISLLLAVACGSEPAGDPSSSSSPNSANARGGADDGSDAAPNDPSNDPSTDPKTSCADACTEGARSCEGAGFASCERGPSGCTGWSAIEKCASGEFCSAGRCTKSCTNQCTEGSVQCSATSNGISTCAKQPSGCTDWSAPVACSSPKVCSGGQCVSQCTNQCTVGAKQCSGIGNGVATCVLKPSGCTDWDAPVACDGNTACSGGQCVSQCTNQCTVGAKQCAGVGNGVATCVVKASGCTDWDTPAPCDANKTCSGGQCLTQCTNQCTAGAKQCSGQGVATCVVKPSGCTDWDTAVACTGGQTCAGGVCQGGGPVTWRVAASPTTQMLRDVWGANASDVWAVGDAGSLLHYDGAAWSAANSGTTADLVSIWGSSASNVWAVSTTNAEILHYDGTKWTKSTPLATAAFFSTIWGTGANDVWAAGAIKNGGGTYSQFLGHFDGTTWSAVTGTAAPSMGGWLGSVWSNVPNDVWVFDGLGNASHLRGGTWTAISQVGFKAMGTSPNDVWFPYGSYIKHYDGTTVSSVTSPFANGQWYDVFTRTSTDAWMVGTSGRVIHFNGAAWSVDSNGTGLTTSALWGVWANSSSDVWAVGDKGVILHLGS</sequence>
<dbReference type="AlphaFoldDB" id="A0A0K1Q0A0"/>
<dbReference type="RefSeq" id="WP_146650329.1">
    <property type="nucleotide sequence ID" value="NZ_CP012333.1"/>
</dbReference>
<dbReference type="STRING" id="1391654.AKJ09_05735"/>
<reference evidence="3 4" key="1">
    <citation type="submission" date="2015-08" db="EMBL/GenBank/DDBJ databases">
        <authorList>
            <person name="Babu N.S."/>
            <person name="Beckwith C.J."/>
            <person name="Beseler K.G."/>
            <person name="Brison A."/>
            <person name="Carone J.V."/>
            <person name="Caskin T.P."/>
            <person name="Diamond M."/>
            <person name="Durham M.E."/>
            <person name="Foxe J.M."/>
            <person name="Go M."/>
            <person name="Henderson B.A."/>
            <person name="Jones I.B."/>
            <person name="McGettigan J.A."/>
            <person name="Micheletti S.J."/>
            <person name="Nasrallah M.E."/>
            <person name="Ortiz D."/>
            <person name="Piller C.R."/>
            <person name="Privatt S.R."/>
            <person name="Schneider S.L."/>
            <person name="Sharp S."/>
            <person name="Smith T.C."/>
            <person name="Stanton J.D."/>
            <person name="Ullery H.E."/>
            <person name="Wilson R.J."/>
            <person name="Serrano M.G."/>
            <person name="Buck G."/>
            <person name="Lee V."/>
            <person name="Wang Y."/>
            <person name="Carvalho R."/>
            <person name="Voegtly L."/>
            <person name="Shi R."/>
            <person name="Duckworth R."/>
            <person name="Johnson A."/>
            <person name="Loviza R."/>
            <person name="Walstead R."/>
            <person name="Shah Z."/>
            <person name="Kiflezghi M."/>
            <person name="Wade K."/>
            <person name="Ball S.L."/>
            <person name="Bradley K.W."/>
            <person name="Asai D.J."/>
            <person name="Bowman C.A."/>
            <person name="Russell D.A."/>
            <person name="Pope W.H."/>
            <person name="Jacobs-Sera D."/>
            <person name="Hendrix R.W."/>
            <person name="Hatfull G.F."/>
        </authorList>
    </citation>
    <scope>NUCLEOTIDE SEQUENCE [LARGE SCALE GENOMIC DNA]</scope>
    <source>
        <strain evidence="3 4">DSM 27648</strain>
    </source>
</reference>
<dbReference type="OrthoDB" id="5477598at2"/>
<evidence type="ECO:0000256" key="2">
    <source>
        <dbReference type="SAM" id="SignalP"/>
    </source>
</evidence>
<proteinExistence type="predicted"/>
<accession>A0A0K1Q0A0</accession>
<evidence type="ECO:0000313" key="3">
    <source>
        <dbReference type="EMBL" id="AKU99071.1"/>
    </source>
</evidence>
<feature type="region of interest" description="Disordered" evidence="1">
    <location>
        <begin position="26"/>
        <end position="62"/>
    </location>
</feature>
<keyword evidence="2" id="KW-0732">Signal</keyword>
<feature type="compositionally biased region" description="Low complexity" evidence="1">
    <location>
        <begin position="26"/>
        <end position="41"/>
    </location>
</feature>
<dbReference type="KEGG" id="llu:AKJ09_05735"/>
<feature type="compositionally biased region" description="Low complexity" evidence="1">
    <location>
        <begin position="48"/>
        <end position="62"/>
    </location>
</feature>
<gene>
    <name evidence="3" type="ORF">AKJ09_05735</name>
</gene>
<organism evidence="3 4">
    <name type="scientific">Labilithrix luteola</name>
    <dbReference type="NCBI Taxonomy" id="1391654"/>
    <lineage>
        <taxon>Bacteria</taxon>
        <taxon>Pseudomonadati</taxon>
        <taxon>Myxococcota</taxon>
        <taxon>Polyangia</taxon>
        <taxon>Polyangiales</taxon>
        <taxon>Labilitrichaceae</taxon>
        <taxon>Labilithrix</taxon>
    </lineage>
</organism>
<feature type="signal peptide" evidence="2">
    <location>
        <begin position="1"/>
        <end position="25"/>
    </location>
</feature>
<dbReference type="EMBL" id="CP012333">
    <property type="protein sequence ID" value="AKU99071.1"/>
    <property type="molecule type" value="Genomic_DNA"/>
</dbReference>
<evidence type="ECO:0000256" key="1">
    <source>
        <dbReference type="SAM" id="MobiDB-lite"/>
    </source>
</evidence>
<protein>
    <recommendedName>
        <fullName evidence="5">Tryptophan synthase alpha chain</fullName>
    </recommendedName>
</protein>
<evidence type="ECO:0008006" key="5">
    <source>
        <dbReference type="Google" id="ProtNLM"/>
    </source>
</evidence>
<evidence type="ECO:0000313" key="4">
    <source>
        <dbReference type="Proteomes" id="UP000064967"/>
    </source>
</evidence>